<dbReference type="EMBL" id="WPIN01000002">
    <property type="protein sequence ID" value="MVM29376.1"/>
    <property type="molecule type" value="Genomic_DNA"/>
</dbReference>
<name>A0A7K1S731_9BACT</name>
<dbReference type="AlphaFoldDB" id="A0A7K1S731"/>
<gene>
    <name evidence="1" type="ORF">GO755_04970</name>
</gene>
<proteinExistence type="predicted"/>
<evidence type="ECO:0000313" key="1">
    <source>
        <dbReference type="EMBL" id="MVM29376.1"/>
    </source>
</evidence>
<accession>A0A7K1S731</accession>
<dbReference type="RefSeq" id="WP_157583649.1">
    <property type="nucleotide sequence ID" value="NZ_WPIN01000002.1"/>
</dbReference>
<dbReference type="Proteomes" id="UP000436006">
    <property type="component" value="Unassembled WGS sequence"/>
</dbReference>
<reference evidence="1 2" key="1">
    <citation type="submission" date="2019-12" db="EMBL/GenBank/DDBJ databases">
        <title>Spirosoma sp. HMF4905 genome sequencing and assembly.</title>
        <authorList>
            <person name="Kang H."/>
            <person name="Cha I."/>
            <person name="Kim H."/>
            <person name="Joh K."/>
        </authorList>
    </citation>
    <scope>NUCLEOTIDE SEQUENCE [LARGE SCALE GENOMIC DNA]</scope>
    <source>
        <strain evidence="1 2">HMF4905</strain>
    </source>
</reference>
<keyword evidence="2" id="KW-1185">Reference proteome</keyword>
<evidence type="ECO:0000313" key="2">
    <source>
        <dbReference type="Proteomes" id="UP000436006"/>
    </source>
</evidence>
<sequence>MTPLSSNPVLPERLNGITETEVQPLSSPIPIASPAQLVGSTSSPVIPVLPSEGTPPVESVNPVNNGNLAGLPHSDTDGITDGIIPKTFKLPTSVMRSIERAVDELNKVTPGNTTHAYGVNLLTRHEELLRAAGETQRLTDYCERLSQRNTQLITELLQARSENVELTKLLPGGQDLPGIPRSTPPVDASWRVRYEQVTSELQKALEAHALEKRAAQPVYALVKVLPDLLEQLYQEASSDSWRTPQYYQQFFQELLAPYLDSE</sequence>
<protein>
    <submittedName>
        <fullName evidence="1">Uncharacterized protein</fullName>
    </submittedName>
</protein>
<comment type="caution">
    <text evidence="1">The sequence shown here is derived from an EMBL/GenBank/DDBJ whole genome shotgun (WGS) entry which is preliminary data.</text>
</comment>
<organism evidence="1 2">
    <name type="scientific">Spirosoma arboris</name>
    <dbReference type="NCBI Taxonomy" id="2682092"/>
    <lineage>
        <taxon>Bacteria</taxon>
        <taxon>Pseudomonadati</taxon>
        <taxon>Bacteroidota</taxon>
        <taxon>Cytophagia</taxon>
        <taxon>Cytophagales</taxon>
        <taxon>Cytophagaceae</taxon>
        <taxon>Spirosoma</taxon>
    </lineage>
</organism>